<dbReference type="WBParaSite" id="PTRK_0000736100.1">
    <property type="protein sequence ID" value="PTRK_0000736100.1"/>
    <property type="gene ID" value="PTRK_0000736100"/>
</dbReference>
<dbReference type="Proteomes" id="UP000038045">
    <property type="component" value="Unplaced"/>
</dbReference>
<protein>
    <submittedName>
        <fullName evidence="2">RNase H domain-containing protein</fullName>
    </submittedName>
</protein>
<proteinExistence type="predicted"/>
<dbReference type="AlphaFoldDB" id="A0A0N4ZHG3"/>
<evidence type="ECO:0000313" key="2">
    <source>
        <dbReference type="WBParaSite" id="PTRK_0000736100.1"/>
    </source>
</evidence>
<evidence type="ECO:0000313" key="1">
    <source>
        <dbReference type="Proteomes" id="UP000038045"/>
    </source>
</evidence>
<reference evidence="2" key="1">
    <citation type="submission" date="2017-02" db="UniProtKB">
        <authorList>
            <consortium name="WormBaseParasite"/>
        </authorList>
    </citation>
    <scope>IDENTIFICATION</scope>
</reference>
<organism evidence="1 2">
    <name type="scientific">Parastrongyloides trichosuri</name>
    <name type="common">Possum-specific nematode worm</name>
    <dbReference type="NCBI Taxonomy" id="131310"/>
    <lineage>
        <taxon>Eukaryota</taxon>
        <taxon>Metazoa</taxon>
        <taxon>Ecdysozoa</taxon>
        <taxon>Nematoda</taxon>
        <taxon>Chromadorea</taxon>
        <taxon>Rhabditida</taxon>
        <taxon>Tylenchina</taxon>
        <taxon>Panagrolaimomorpha</taxon>
        <taxon>Strongyloidoidea</taxon>
        <taxon>Strongyloididae</taxon>
        <taxon>Parastrongyloides</taxon>
    </lineage>
</organism>
<accession>A0A0N4ZHG3</accession>
<name>A0A0N4ZHG3_PARTI</name>
<sequence>MEKEPSYERMSIYRDRKRHKKYNALEIRSVNYLDSLNNFNPIIKVHNRNIDHFMRTDPVNYFGVQYSKKSTCIIGTDGALKNAKALYVPIPCKLGNKPISIDEICDLINIFDRAKHLRLQLNYEFTEEKYECAMKILTCRRWEKVKVIGNNSWRTHIYRLPQVSRFFAATVSNRIH</sequence>
<keyword evidence="1" id="KW-1185">Reference proteome</keyword>